<reference evidence="4" key="2">
    <citation type="submission" date="2020-05" db="EMBL/GenBank/DDBJ databases">
        <authorList>
            <person name="Roychoudhury P."/>
            <person name="Xie H."/>
            <person name="Greninger A."/>
            <person name="Jerome K."/>
        </authorList>
    </citation>
    <scope>NUCLEOTIDE SEQUENCE</scope>
    <source>
        <strain evidence="4">2020-3449AC</strain>
        <strain evidence="5">2020-3450AC</strain>
    </source>
</reference>
<evidence type="ECO:0000313" key="2">
    <source>
        <dbReference type="EMBL" id="QBH78551.1"/>
    </source>
</evidence>
<evidence type="ECO:0000313" key="3">
    <source>
        <dbReference type="EMBL" id="QBH85988.1"/>
    </source>
</evidence>
<organismHost>
    <name type="scientific">Homo sapiens</name>
    <name type="common">Human</name>
    <dbReference type="NCBI Taxonomy" id="9606"/>
</organismHost>
<dbReference type="EMBL" id="MT461027">
    <property type="protein sequence ID" value="QXO36829.1"/>
    <property type="molecule type" value="Genomic_DNA"/>
</dbReference>
<reference evidence="1" key="1">
    <citation type="submission" date="2018-08" db="EMBL/GenBank/DDBJ databases">
        <title>HSV2 whole genome sequences from clinical isolates.</title>
        <authorList>
            <person name="Roychoudhury P."/>
            <person name="Greninger A.L."/>
            <person name="Jerome K.R."/>
            <person name="Johnston C."/>
            <person name="Wald A."/>
            <person name="Xie H."/>
        </authorList>
    </citation>
    <scope>NUCLEOTIDE SEQUENCE</scope>
    <source>
        <strain evidence="3">2007-15346</strain>
        <strain evidence="2">2012-10336</strain>
        <strain evidence="1">2012-5456</strain>
    </source>
</reference>
<dbReference type="EMBL" id="MH790668">
    <property type="protein sequence ID" value="QBH85988.1"/>
    <property type="molecule type" value="Genomic_DNA"/>
</dbReference>
<protein>
    <submittedName>
        <fullName evidence="1">Uncharacterized protein</fullName>
    </submittedName>
</protein>
<evidence type="ECO:0000313" key="5">
    <source>
        <dbReference type="EMBL" id="QXO36829.1"/>
    </source>
</evidence>
<organism evidence="1">
    <name type="scientific">Human herpesvirus 2</name>
    <name type="common">HHV-2</name>
    <name type="synonym">Human herpes simplex virus 2</name>
    <dbReference type="NCBI Taxonomy" id="10310"/>
    <lineage>
        <taxon>Viruses</taxon>
        <taxon>Duplodnaviria</taxon>
        <taxon>Heunggongvirae</taxon>
        <taxon>Peploviricota</taxon>
        <taxon>Herviviricetes</taxon>
        <taxon>Herpesvirales</taxon>
        <taxon>Orthoherpesviridae</taxon>
        <taxon>Alphaherpesvirinae</taxon>
        <taxon>Simplexvirus</taxon>
        <taxon>Simplexvirus humanalpha2</taxon>
    </lineage>
</organism>
<proteinExistence type="predicted"/>
<sequence>MYVMNSRSDTRRQLRSWAMNFSSALVSRTSAAMRRSTYSGNPAAAAPREYWLVQQNRVMAANEVKDAALRVSGRGSWGIA</sequence>
<evidence type="ECO:0000313" key="4">
    <source>
        <dbReference type="EMBL" id="QXO36743.1"/>
    </source>
</evidence>
<evidence type="ECO:0000313" key="1">
    <source>
        <dbReference type="EMBL" id="QBH76468.1"/>
    </source>
</evidence>
<dbReference type="EMBL" id="MH790584">
    <property type="protein sequence ID" value="QBH78551.1"/>
    <property type="molecule type" value="Genomic_DNA"/>
</dbReference>
<name>A0A481T687_HHV2</name>
<dbReference type="EMBL" id="MT461026">
    <property type="protein sequence ID" value="QXO36743.1"/>
    <property type="molecule type" value="Genomic_DNA"/>
</dbReference>
<accession>A0A481T687</accession>
<gene>
    <name evidence="5" type="ORF">FKDDOAPL_00059</name>
    <name evidence="4" type="ORF">GPADPEBJ_00062</name>
</gene>
<dbReference type="EMBL" id="MH790559">
    <property type="protein sequence ID" value="QBH76468.1"/>
    <property type="molecule type" value="Genomic_DNA"/>
</dbReference>